<dbReference type="InterPro" id="IPR043502">
    <property type="entry name" value="DNA/RNA_pol_sf"/>
</dbReference>
<sequence length="533" mass="57507">MRIMVLWFPDWPVQAVRLERDDLNDVEKPVAIAANYRIKVCGLAARKRGVRRGMKVRQAQAVCPELEVVDQDLDRDGRIFENIVASLGEVASSIEVLRPGLVAIDAAAAARYHGGEEIAAQLLIDAAARRGIDVEAGVADSLNTAIIAARAPHGAVAGRGEGASTSFLARQAMSVLVAEEALACDPDIIKTLVDLGISTLGELAALPVESLATRFGKAGVHCHNIATARYGRKVAPALEGASWEISHIPEEPITRVDAAAFVARALAARLHQQLSEAGVVCQLLKVEADFSDGTQVSRVWRTGEPLSEAATADRVRWQLDGWLSARGNVDEANEEDGIIALTLRPLECVPPDMASGGLWDTGRSQKHVARQVIQRVQSTLGIDAVLQPIPAGGRGVEERIRFVAFGEAPDPVRAPQGSWPGKIPGPLPARLSAGINHPASRVVLIDASGKRVQVTAEALLSSIPYALSWGNKRYVVTAWAGPWPVDDRWWESSGKRYARLQVVGQAVSAESNEQISAWLLLWMEEKWRVEASY</sequence>
<dbReference type="EMBL" id="CP004354">
    <property type="protein sequence ID" value="AGG66041.1"/>
    <property type="molecule type" value="Genomic_DNA"/>
</dbReference>
<dbReference type="PROSITE" id="PS50173">
    <property type="entry name" value="UMUC"/>
    <property type="match status" value="1"/>
</dbReference>
<dbReference type="Proteomes" id="UP000011760">
    <property type="component" value="Chromosome"/>
</dbReference>
<evidence type="ECO:0000256" key="1">
    <source>
        <dbReference type="ARBA" id="ARBA00010945"/>
    </source>
</evidence>
<dbReference type="eggNOG" id="COG0389">
    <property type="taxonomic scope" value="Bacteria"/>
</dbReference>
<keyword evidence="2" id="KW-0227">DNA damage</keyword>
<accession>M1TP02</accession>
<dbReference type="PANTHER" id="PTHR35369">
    <property type="entry name" value="BLR3025 PROTEIN-RELATED"/>
    <property type="match status" value="1"/>
</dbReference>
<dbReference type="STRING" id="1121353.H924_02945"/>
<comment type="similarity">
    <text evidence="1">Belongs to the DNA polymerase type-Y family.</text>
</comment>
<dbReference type="SUPFAM" id="SSF56672">
    <property type="entry name" value="DNA/RNA polymerases"/>
    <property type="match status" value="1"/>
</dbReference>
<protein>
    <recommendedName>
        <fullName evidence="4">UmuC domain-containing protein</fullName>
    </recommendedName>
</protein>
<dbReference type="AlphaFoldDB" id="M1TP02"/>
<comment type="function">
    <text evidence="3">Poorly processive, error-prone DNA polymerase involved in untargeted mutagenesis. Copies undamaged DNA at stalled replication forks, which arise in vivo from mismatched or misaligned primer ends. These misaligned primers can be extended by PolIV. Exhibits no 3'-5' exonuclease (proofreading) activity. May be involved in translesional synthesis, in conjunction with the beta clamp from PolIII.</text>
</comment>
<dbReference type="KEGG" id="ccn:H924_02945"/>
<evidence type="ECO:0000313" key="5">
    <source>
        <dbReference type="EMBL" id="AGG66041.1"/>
    </source>
</evidence>
<evidence type="ECO:0000259" key="4">
    <source>
        <dbReference type="PROSITE" id="PS50173"/>
    </source>
</evidence>
<dbReference type="PANTHER" id="PTHR35369:SF2">
    <property type="entry name" value="BLR3025 PROTEIN"/>
    <property type="match status" value="1"/>
</dbReference>
<evidence type="ECO:0000313" key="6">
    <source>
        <dbReference type="Proteomes" id="UP000011760"/>
    </source>
</evidence>
<feature type="domain" description="UmuC" evidence="4">
    <location>
        <begin position="28"/>
        <end position="151"/>
    </location>
</feature>
<dbReference type="Gene3D" id="3.30.70.270">
    <property type="match status" value="1"/>
</dbReference>
<gene>
    <name evidence="5" type="ORF">H924_02945</name>
</gene>
<reference evidence="5 6" key="1">
    <citation type="submission" date="2013-02" db="EMBL/GenBank/DDBJ databases">
        <title>The complete genome sequence of Corynebacterium callunae DSM 20147.</title>
        <authorList>
            <person name="Ruckert C."/>
            <person name="Albersmeier A."/>
            <person name="Kalinowski J."/>
        </authorList>
    </citation>
    <scope>NUCLEOTIDE SEQUENCE [LARGE SCALE GENOMIC DNA]</scope>
    <source>
        <strain evidence="5 6">DSM 20147</strain>
    </source>
</reference>
<organism evidence="5 6">
    <name type="scientific">Corynebacterium callunae DSM 20147</name>
    <dbReference type="NCBI Taxonomy" id="1121353"/>
    <lineage>
        <taxon>Bacteria</taxon>
        <taxon>Bacillati</taxon>
        <taxon>Actinomycetota</taxon>
        <taxon>Actinomycetes</taxon>
        <taxon>Mycobacteriales</taxon>
        <taxon>Corynebacteriaceae</taxon>
        <taxon>Corynebacterium</taxon>
    </lineage>
</organism>
<dbReference type="InterPro" id="IPR050356">
    <property type="entry name" value="SulA_CellDiv_inhibitor"/>
</dbReference>
<dbReference type="InterPro" id="IPR001126">
    <property type="entry name" value="UmuC"/>
</dbReference>
<dbReference type="Gene3D" id="3.40.1170.60">
    <property type="match status" value="1"/>
</dbReference>
<evidence type="ECO:0000256" key="2">
    <source>
        <dbReference type="ARBA" id="ARBA00022763"/>
    </source>
</evidence>
<dbReference type="CDD" id="cd03468">
    <property type="entry name" value="PolY_like"/>
    <property type="match status" value="1"/>
</dbReference>
<proteinExistence type="inferred from homology"/>
<name>M1TP02_9CORY</name>
<dbReference type="GO" id="GO:0006281">
    <property type="term" value="P:DNA repair"/>
    <property type="evidence" value="ECO:0007669"/>
    <property type="project" value="InterPro"/>
</dbReference>
<dbReference type="Pfam" id="PF00817">
    <property type="entry name" value="IMS"/>
    <property type="match status" value="1"/>
</dbReference>
<dbReference type="HOGENOM" id="CLU_026357_0_0_11"/>
<dbReference type="PATRIC" id="fig|1121353.3.peg.610"/>
<keyword evidence="6" id="KW-1185">Reference proteome</keyword>
<evidence type="ECO:0000256" key="3">
    <source>
        <dbReference type="ARBA" id="ARBA00025589"/>
    </source>
</evidence>
<dbReference type="InterPro" id="IPR043128">
    <property type="entry name" value="Rev_trsase/Diguanyl_cyclase"/>
</dbReference>